<reference evidence="1" key="1">
    <citation type="submission" date="2020-12" db="EMBL/GenBank/DDBJ databases">
        <title>Metabolic potential, ecology and presence of endohyphal bacteria is reflected in genomic diversity of Mucoromycotina.</title>
        <authorList>
            <person name="Muszewska A."/>
            <person name="Okrasinska A."/>
            <person name="Steczkiewicz K."/>
            <person name="Drgas O."/>
            <person name="Orlowska M."/>
            <person name="Perlinska-Lenart U."/>
            <person name="Aleksandrzak-Piekarczyk T."/>
            <person name="Szatraj K."/>
            <person name="Zielenkiewicz U."/>
            <person name="Pilsyk S."/>
            <person name="Malc E."/>
            <person name="Mieczkowski P."/>
            <person name="Kruszewska J.S."/>
            <person name="Biernat P."/>
            <person name="Pawlowska J."/>
        </authorList>
    </citation>
    <scope>NUCLEOTIDE SEQUENCE</scope>
    <source>
        <strain evidence="1">WA0000067209</strain>
    </source>
</reference>
<dbReference type="OrthoDB" id="2368337at2759"/>
<protein>
    <submittedName>
        <fullName evidence="1">Uncharacterized protein</fullName>
    </submittedName>
</protein>
<comment type="caution">
    <text evidence="1">The sequence shown here is derived from an EMBL/GenBank/DDBJ whole genome shotgun (WGS) entry which is preliminary data.</text>
</comment>
<organism evidence="1 2">
    <name type="scientific">Mortierella isabellina</name>
    <name type="common">Filamentous fungus</name>
    <name type="synonym">Umbelopsis isabellina</name>
    <dbReference type="NCBI Taxonomy" id="91625"/>
    <lineage>
        <taxon>Eukaryota</taxon>
        <taxon>Fungi</taxon>
        <taxon>Fungi incertae sedis</taxon>
        <taxon>Mucoromycota</taxon>
        <taxon>Mucoromycotina</taxon>
        <taxon>Umbelopsidomycetes</taxon>
        <taxon>Umbelopsidales</taxon>
        <taxon>Umbelopsidaceae</taxon>
        <taxon>Umbelopsis</taxon>
    </lineage>
</organism>
<evidence type="ECO:0000313" key="2">
    <source>
        <dbReference type="Proteomes" id="UP000654370"/>
    </source>
</evidence>
<keyword evidence="2" id="KW-1185">Reference proteome</keyword>
<proteinExistence type="predicted"/>
<dbReference type="Proteomes" id="UP000654370">
    <property type="component" value="Unassembled WGS sequence"/>
</dbReference>
<sequence length="256" mass="28927">MYLYKISVHASNRSGADSDLVSKILHNWRTHYRHNVKYTATLANILLFCLPGTYMKATVTELTKMLQHFEPASKCPPNFATIISKNGYTSLAEVEKLSKTLKLKNSMPKNIVYDLRIHTTGDYWLSTEYATYTIGSRTLEEHVVAINASAHLAKLDSAVFKAVLSQTRDNELTRDSASYASRNSRGTVVVHRPVTAETCMIMGYSFYADKSATWAVYYERFDGRFRILKVEDGQLSDSHLDELKAVVLVKPEIILS</sequence>
<evidence type="ECO:0000313" key="1">
    <source>
        <dbReference type="EMBL" id="KAG2172416.1"/>
    </source>
</evidence>
<name>A0A8H7U6Y3_MORIS</name>
<dbReference type="EMBL" id="JAEPQZ010000017">
    <property type="protein sequence ID" value="KAG2172416.1"/>
    <property type="molecule type" value="Genomic_DNA"/>
</dbReference>
<gene>
    <name evidence="1" type="ORF">INT43_004958</name>
</gene>
<accession>A0A8H7U6Y3</accession>
<dbReference type="AlphaFoldDB" id="A0A8H7U6Y3"/>